<feature type="transmembrane region" description="Helical" evidence="14">
    <location>
        <begin position="1540"/>
        <end position="1564"/>
    </location>
</feature>
<dbReference type="SMART" id="SM00382">
    <property type="entry name" value="AAA"/>
    <property type="match status" value="1"/>
</dbReference>
<keyword evidence="3" id="KW-0813">Transport</keyword>
<keyword evidence="5" id="KW-0677">Repeat</keyword>
<dbReference type="Proteomes" id="UP000050741">
    <property type="component" value="Unassembled WGS sequence"/>
</dbReference>
<feature type="domain" description="ABC transmembrane type-1" evidence="17">
    <location>
        <begin position="902"/>
        <end position="1179"/>
    </location>
</feature>
<feature type="domain" description="G-protein coupled receptors family 1 profile" evidence="15">
    <location>
        <begin position="74"/>
        <end position="382"/>
    </location>
</feature>
<evidence type="ECO:0000256" key="9">
    <source>
        <dbReference type="ARBA" id="ARBA00023136"/>
    </source>
</evidence>
<dbReference type="GO" id="GO:0004930">
    <property type="term" value="F:G protein-coupled receptor activity"/>
    <property type="evidence" value="ECO:0007669"/>
    <property type="project" value="UniProtKB-KW"/>
</dbReference>
<feature type="compositionally biased region" description="Low complexity" evidence="13">
    <location>
        <begin position="1440"/>
        <end position="1455"/>
    </location>
</feature>
<evidence type="ECO:0000256" key="12">
    <source>
        <dbReference type="RuleBase" id="RU000688"/>
    </source>
</evidence>
<dbReference type="InterPro" id="IPR017871">
    <property type="entry name" value="ABC_transporter-like_CS"/>
</dbReference>
<evidence type="ECO:0000256" key="3">
    <source>
        <dbReference type="ARBA" id="ARBA00022448"/>
    </source>
</evidence>
<dbReference type="GO" id="GO:0016020">
    <property type="term" value="C:membrane"/>
    <property type="evidence" value="ECO:0007669"/>
    <property type="project" value="InterPro"/>
</dbReference>
<feature type="transmembrane region" description="Helical" evidence="14">
    <location>
        <begin position="1617"/>
        <end position="1637"/>
    </location>
</feature>
<evidence type="ECO:0000256" key="13">
    <source>
        <dbReference type="SAM" id="MobiDB-lite"/>
    </source>
</evidence>
<reference evidence="18" key="1">
    <citation type="submission" date="2014-05" db="EMBL/GenBank/DDBJ databases">
        <title>The genome and life-stage specific transcriptomes of Globodera pallida elucidate key aspects of plant parasitism by a cyst nematode.</title>
        <authorList>
            <person name="Cotton J.A."/>
            <person name="Lilley C.J."/>
            <person name="Jones L.M."/>
            <person name="Kikuchi T."/>
            <person name="Reid A.J."/>
            <person name="Thorpe P."/>
            <person name="Tsai I.J."/>
            <person name="Beasley H."/>
            <person name="Blok V."/>
            <person name="Cock P.J.A."/>
            <person name="Van den Akker S.E."/>
            <person name="Holroyd N."/>
            <person name="Hunt M."/>
            <person name="Mantelin S."/>
            <person name="Naghra H."/>
            <person name="Pain A."/>
            <person name="Palomares-Rius J.E."/>
            <person name="Zarowiecki M."/>
            <person name="Berriman M."/>
            <person name="Jones J.T."/>
            <person name="Urwin P.E."/>
        </authorList>
    </citation>
    <scope>NUCLEOTIDE SEQUENCE [LARGE SCALE GENOMIC DNA]</scope>
    <source>
        <strain evidence="18">Lindley</strain>
    </source>
</reference>
<dbReference type="InterPro" id="IPR011527">
    <property type="entry name" value="ABC1_TM_dom"/>
</dbReference>
<keyword evidence="12" id="KW-0807">Transducer</keyword>
<feature type="transmembrane region" description="Helical" evidence="14">
    <location>
        <begin position="572"/>
        <end position="593"/>
    </location>
</feature>
<comment type="similarity">
    <text evidence="2">Belongs to the ABC transporter superfamily. ABCC family. Conjugate transporter (TC 3.A.1.208) subfamily.</text>
</comment>
<dbReference type="InterPro" id="IPR036640">
    <property type="entry name" value="ABC1_TM_sf"/>
</dbReference>
<name>A0A183C5L7_GLOPA</name>
<dbReference type="InterPro" id="IPR017452">
    <property type="entry name" value="GPCR_Rhodpsn_7TM"/>
</dbReference>
<dbReference type="SUPFAM" id="SSF81321">
    <property type="entry name" value="Family A G protein-coupled receptor-like"/>
    <property type="match status" value="1"/>
</dbReference>
<keyword evidence="4 12" id="KW-0812">Transmembrane</keyword>
<keyword evidence="6" id="KW-0547">Nucleotide-binding</keyword>
<feature type="transmembrane region" description="Helical" evidence="14">
    <location>
        <begin position="619"/>
        <end position="641"/>
    </location>
</feature>
<dbReference type="InterPro" id="IPR000276">
    <property type="entry name" value="GPCR_Rhodpsn"/>
</dbReference>
<evidence type="ECO:0000256" key="14">
    <source>
        <dbReference type="SAM" id="Phobius"/>
    </source>
</evidence>
<keyword evidence="12" id="KW-0675">Receptor</keyword>
<evidence type="ECO:0000259" key="17">
    <source>
        <dbReference type="PROSITE" id="PS50929"/>
    </source>
</evidence>
<keyword evidence="18" id="KW-1185">Reference proteome</keyword>
<dbReference type="GO" id="GO:0016887">
    <property type="term" value="F:ATP hydrolysis activity"/>
    <property type="evidence" value="ECO:0007669"/>
    <property type="project" value="InterPro"/>
</dbReference>
<dbReference type="FunFam" id="3.40.50.300:FF:000074">
    <property type="entry name" value="Multidrug resistance-associated protein 5 isoform 1"/>
    <property type="match status" value="1"/>
</dbReference>
<dbReference type="GO" id="GO:0005524">
    <property type="term" value="F:ATP binding"/>
    <property type="evidence" value="ECO:0007669"/>
    <property type="project" value="UniProtKB-KW"/>
</dbReference>
<comment type="catalytic activity">
    <reaction evidence="11">
        <text>leukotriene C4(in) + ATP + H2O = leukotriene C4(out) + ADP + phosphate + H(+)</text>
        <dbReference type="Rhea" id="RHEA:38963"/>
        <dbReference type="ChEBI" id="CHEBI:15377"/>
        <dbReference type="ChEBI" id="CHEBI:15378"/>
        <dbReference type="ChEBI" id="CHEBI:30616"/>
        <dbReference type="ChEBI" id="CHEBI:43474"/>
        <dbReference type="ChEBI" id="CHEBI:57973"/>
        <dbReference type="ChEBI" id="CHEBI:456216"/>
    </reaction>
    <physiologicalReaction direction="left-to-right" evidence="11">
        <dbReference type="Rhea" id="RHEA:38964"/>
    </physiologicalReaction>
</comment>
<dbReference type="PRINTS" id="PR00237">
    <property type="entry name" value="GPCRRHODOPSN"/>
</dbReference>
<feature type="transmembrane region" description="Helical" evidence="14">
    <location>
        <begin position="62"/>
        <end position="83"/>
    </location>
</feature>
<dbReference type="Gene3D" id="1.20.1070.10">
    <property type="entry name" value="Rhodopsin 7-helix transmembrane proteins"/>
    <property type="match status" value="1"/>
</dbReference>
<dbReference type="Pfam" id="PF00005">
    <property type="entry name" value="ABC_tran"/>
    <property type="match status" value="1"/>
</dbReference>
<evidence type="ECO:0000256" key="11">
    <source>
        <dbReference type="ARBA" id="ARBA00047523"/>
    </source>
</evidence>
<feature type="compositionally biased region" description="Basic and acidic residues" evidence="13">
    <location>
        <begin position="1352"/>
        <end position="1388"/>
    </location>
</feature>
<keyword evidence="12" id="KW-0297">G-protein coupled receptor</keyword>
<evidence type="ECO:0000256" key="1">
    <source>
        <dbReference type="ARBA" id="ARBA00004127"/>
    </source>
</evidence>
<feature type="transmembrane region" description="Helical" evidence="14">
    <location>
        <begin position="192"/>
        <end position="216"/>
    </location>
</feature>
<dbReference type="Gene3D" id="1.20.1560.10">
    <property type="entry name" value="ABC transporter type 1, transmembrane domain"/>
    <property type="match status" value="3"/>
</dbReference>
<dbReference type="SUPFAM" id="SSF90123">
    <property type="entry name" value="ABC transporter transmembrane region"/>
    <property type="match status" value="2"/>
</dbReference>
<feature type="region of interest" description="Disordered" evidence="13">
    <location>
        <begin position="1414"/>
        <end position="1461"/>
    </location>
</feature>
<dbReference type="FunFam" id="1.20.1560.10:FF:000081">
    <property type="entry name" value="Protein CBG24505"/>
    <property type="match status" value="1"/>
</dbReference>
<dbReference type="Gene3D" id="3.40.50.300">
    <property type="entry name" value="P-loop containing nucleotide triphosphate hydrolases"/>
    <property type="match status" value="2"/>
</dbReference>
<dbReference type="CDD" id="cd03244">
    <property type="entry name" value="ABCC_MRP_domain2"/>
    <property type="match status" value="1"/>
</dbReference>
<organism evidence="18 19">
    <name type="scientific">Globodera pallida</name>
    <name type="common">Potato cyst nematode worm</name>
    <name type="synonym">Heterodera pallida</name>
    <dbReference type="NCBI Taxonomy" id="36090"/>
    <lineage>
        <taxon>Eukaryota</taxon>
        <taxon>Metazoa</taxon>
        <taxon>Ecdysozoa</taxon>
        <taxon>Nematoda</taxon>
        <taxon>Chromadorea</taxon>
        <taxon>Rhabditida</taxon>
        <taxon>Tylenchina</taxon>
        <taxon>Tylenchomorpha</taxon>
        <taxon>Tylenchoidea</taxon>
        <taxon>Heteroderidae</taxon>
        <taxon>Heteroderinae</taxon>
        <taxon>Globodera</taxon>
    </lineage>
</organism>
<evidence type="ECO:0000259" key="16">
    <source>
        <dbReference type="PROSITE" id="PS50893"/>
    </source>
</evidence>
<reference evidence="19" key="2">
    <citation type="submission" date="2016-06" db="UniProtKB">
        <authorList>
            <consortium name="WormBaseParasite"/>
        </authorList>
    </citation>
    <scope>IDENTIFICATION</scope>
</reference>
<feature type="transmembrane region" description="Helical" evidence="14">
    <location>
        <begin position="110"/>
        <end position="132"/>
    </location>
</feature>
<dbReference type="SUPFAM" id="SSF52540">
    <property type="entry name" value="P-loop containing nucleoside triphosphate hydrolases"/>
    <property type="match status" value="2"/>
</dbReference>
<keyword evidence="8 14" id="KW-1133">Transmembrane helix</keyword>
<dbReference type="PROSITE" id="PS00211">
    <property type="entry name" value="ABC_TRANSPORTER_1"/>
    <property type="match status" value="1"/>
</dbReference>
<feature type="transmembrane region" description="Helical" evidence="14">
    <location>
        <begin position="1120"/>
        <end position="1140"/>
    </location>
</feature>
<evidence type="ECO:0000259" key="15">
    <source>
        <dbReference type="PROSITE" id="PS50262"/>
    </source>
</evidence>
<feature type="transmembrane region" description="Helical" evidence="14">
    <location>
        <begin position="152"/>
        <end position="171"/>
    </location>
</feature>
<dbReference type="CDD" id="cd18603">
    <property type="entry name" value="ABC_6TM_MRP1_2_3_6_D2_like"/>
    <property type="match status" value="1"/>
</dbReference>
<feature type="region of interest" description="Disordered" evidence="13">
    <location>
        <begin position="1352"/>
        <end position="1396"/>
    </location>
</feature>
<feature type="transmembrane region" description="Helical" evidence="14">
    <location>
        <begin position="351"/>
        <end position="372"/>
    </location>
</feature>
<dbReference type="Pfam" id="PF00664">
    <property type="entry name" value="ABC_membrane"/>
    <property type="match status" value="2"/>
</dbReference>
<feature type="transmembrane region" description="Helical" evidence="14">
    <location>
        <begin position="1152"/>
        <end position="1178"/>
    </location>
</feature>
<dbReference type="InterPro" id="IPR027417">
    <property type="entry name" value="P-loop_NTPase"/>
</dbReference>
<sequence length="2054" mass="231793">MKNPPEADFRTFDPNIPLALAFAPRMDDCAPLSYAVENISRYVYEKLGQRCAMPSIVLPTAIIYGLILLFGILGNLCTCLVILRNKCMQVSHGSQLGLQLAQLLQNPTNYYLFSLAVSDLLLLVLGLPMELYGVFGPVYPYKFGEFVCKGRAFLIEFTSYASILTITCFSVERWLAICFPLRIKLFSTFDRAVSLIIAVWLCAFLAASPVLSIVVVNQLPVPEWAVDQPWLSLVSSDGQRFLLGTETCAMDFMRPLAQRNFIFLAFSVFFLLPAFLITLVYFHIVYRLCASGHSSLMAESAKQKIRSRKSLLKILVSVVVMFFLCWLPFHVQRLLSVYLNESSMESVDDEQYTSAIHTLFSIVFYISGYCYYSNSACNPILYNILSAKYRMAFCKTILGERFAYKMLYRKCRANGSVIAGGGQHSHFNSKMSTGSSMQWRTTLSPKMSSMANKSFGNRSLATFTLNSSLPVVELTDLQLLNEPSSNAKRSSAGLPLRCKSSRSVPYGDCETFHPLRRSFRRSEGSLASIIKMSIASNASKSSLFASICNGSIWWSPSPNWMPMPSECAQLSVFVWSPSLFFWALVPVLLLQLWRAQKRHNTPFLPAPNRPMALPMSPLILTKMAICTFLLLLSVLLIFRHFDPNDYYAAKFPAYSLLAPLARAITMFGMFVLIRLCQLHGFCSSGIVHLSWLVHFVCALPELYGWFQKLFFVSPEFEELAALDLPRLGVSLCWSVALLVQCVLFLFPDSPAPSAILIHLQSQCRRRESPEASSSFISRLTFSWFGPVLRLGGGKRDLIEDDLFELKTDRKCQFLTPQWEHCWLPAAEKYYERRRHLRSTESSPLLLPNAEGGSAFVQLFPSMTRRLTPEEVKVGRAVPQPSIVWCLFKLFKYELLAAGSVKLFADILQFANPLLLNQLISFISDPNAHLWQGIVYSLAMFFCSEIRSLCVNYYFHVMFKMGTKIQSALTVAIYKKAFKLSNAARRDRTIGEIVNLMAIDVERFQMITPHIQQFWSSPFQICVALVFLFNLLGIAALPGVLIMAVIIPLSFASSFLTRRWLMTQMQLRDERARLCSELLNGIKVIKMYAWEQPMIEAVERIRKLELRCIYKSGLVRSIIDTFNYTSPFLVAVGSFFTFVLLDPTGGLSLTPQIAFVSLTLFNQIRSPMTMIGMLVNLIVQTAVSNQRIREFLLEDELNTKAVETETPAADSAPMVRIDLSPRDLSSDTSFVEIGSDQIGEKGINLSGGQKARVALARAVYQRHRELFLLDDALSAVDSHVGKWIFEKVIGPGGLLDGRSRVLVTHGFNFLRQMDQILMVEDGRIIERGTFDELSFLLGAKFAQFVTEGKLREKDKEAKRSVAEESGAEAEREGIQRKGTEQNVEKERPFDFGTESLVSDDDLASPEQIRRKISQLRKLRRSQSAESRSPPAFNAPQRDRPSTTSSDATATDQSLTSKSPPLPTALIEKERVETGRVKFLIYLQFIRAAGWLCSVLFLLFYVLNQGMQIGRNFWLSDWADENQRINFANATGSPQVGLSWRLVVYAAYGIAEALSFLVALLLLLFAGLNASRNLHSPLLSRVMRAPMEFFDRTPIGRLLNRFGRDIEVTDSIIMLNIRYFVQSLLTVLATLLTICISTWMFSAVILPLFLCYFYILHLYVPISRQMKRLESNRRSPIYSHFSESVQGAPTIRAFRRQIAFCTQLEHRIDSLIRIRSLSLVANRWLAVRLEFLGNCITLFAALFGAFSRQWNLMSSAGLVGLSVSYALNASENITDVMNFAIRQISELETNIVSIERLKEYSEVETEAPWQNDLKKPPSGWPQHGQIVFEHYSTRYRPGLELVLRDIVATVRPSEKIGIVGRTGAGKSSLSLALFRIIESAAGCIVIDGVNISDIGLHDLRSNITIIPQDPVLFSGTLRFNLDPFNTHSDARLWEVLQHSHLHDFVAELPGRLGQRQLLCLARALLRFSRVLVLDEATASVDLATDAFIQETIRREFRHCTVFTIAHRLETILDYDRVLVLCDGRVQEFDSPQTLLANQNSMFASMASDARIGRGRE</sequence>
<dbReference type="PANTHER" id="PTHR24223">
    <property type="entry name" value="ATP-BINDING CASSETTE SUB-FAMILY C"/>
    <property type="match status" value="1"/>
</dbReference>
<evidence type="ECO:0000256" key="8">
    <source>
        <dbReference type="ARBA" id="ARBA00022989"/>
    </source>
</evidence>
<evidence type="ECO:0000256" key="10">
    <source>
        <dbReference type="ARBA" id="ARBA00024220"/>
    </source>
</evidence>
<dbReference type="GO" id="GO:0012505">
    <property type="term" value="C:endomembrane system"/>
    <property type="evidence" value="ECO:0007669"/>
    <property type="project" value="UniProtKB-SubCell"/>
</dbReference>
<dbReference type="InterPro" id="IPR003439">
    <property type="entry name" value="ABC_transporter-like_ATP-bd"/>
</dbReference>
<feature type="transmembrane region" description="Helical" evidence="14">
    <location>
        <begin position="310"/>
        <end position="331"/>
    </location>
</feature>
<dbReference type="PROSITE" id="PS50893">
    <property type="entry name" value="ABC_TRANSPORTER_2"/>
    <property type="match status" value="2"/>
</dbReference>
<feature type="transmembrane region" description="Helical" evidence="14">
    <location>
        <begin position="653"/>
        <end position="673"/>
    </location>
</feature>
<dbReference type="PANTHER" id="PTHR24223:SF415">
    <property type="entry name" value="FI20190P1"/>
    <property type="match status" value="1"/>
</dbReference>
<proteinExistence type="inferred from homology"/>
<feature type="transmembrane region" description="Helical" evidence="14">
    <location>
        <begin position="1643"/>
        <end position="1660"/>
    </location>
</feature>
<feature type="domain" description="ABC transmembrane type-1" evidence="17">
    <location>
        <begin position="1493"/>
        <end position="1777"/>
    </location>
</feature>
<dbReference type="FunFam" id="1.20.1560.10:FF:000001">
    <property type="entry name" value="ATP-binding cassette subfamily C member 1"/>
    <property type="match status" value="1"/>
</dbReference>
<dbReference type="GO" id="GO:0015431">
    <property type="term" value="F:ABC-type glutathione S-conjugate transporter activity"/>
    <property type="evidence" value="ECO:0007669"/>
    <property type="project" value="UniProtKB-EC"/>
</dbReference>
<dbReference type="PROSITE" id="PS50929">
    <property type="entry name" value="ABC_TM1F"/>
    <property type="match status" value="2"/>
</dbReference>
<dbReference type="InterPro" id="IPR050173">
    <property type="entry name" value="ABC_transporter_C-like"/>
</dbReference>
<dbReference type="PROSITE" id="PS50262">
    <property type="entry name" value="G_PROTEIN_RECEP_F1_2"/>
    <property type="match status" value="1"/>
</dbReference>
<feature type="transmembrane region" description="Helical" evidence="14">
    <location>
        <begin position="261"/>
        <end position="289"/>
    </location>
</feature>
<dbReference type="InterPro" id="IPR003593">
    <property type="entry name" value="AAA+_ATPase"/>
</dbReference>
<feature type="transmembrane region" description="Helical" evidence="14">
    <location>
        <begin position="1477"/>
        <end position="1501"/>
    </location>
</feature>
<evidence type="ECO:0000313" key="18">
    <source>
        <dbReference type="Proteomes" id="UP000050741"/>
    </source>
</evidence>
<dbReference type="PROSITE" id="PS00237">
    <property type="entry name" value="G_PROTEIN_RECEP_F1_1"/>
    <property type="match status" value="1"/>
</dbReference>
<keyword evidence="7" id="KW-0067">ATP-binding</keyword>
<protein>
    <recommendedName>
        <fullName evidence="10">ABC-type glutathione-S-conjugate transporter</fullName>
        <ecNumber evidence="10">7.6.2.3</ecNumber>
    </recommendedName>
</protein>
<feature type="domain" description="ABC transporter" evidence="16">
    <location>
        <begin position="1078"/>
        <end position="1345"/>
    </location>
</feature>
<feature type="domain" description="ABC transporter" evidence="16">
    <location>
        <begin position="1824"/>
        <end position="2045"/>
    </location>
</feature>
<evidence type="ECO:0000256" key="5">
    <source>
        <dbReference type="ARBA" id="ARBA00022737"/>
    </source>
</evidence>
<comment type="subcellular location">
    <subcellularLocation>
        <location evidence="1">Endomembrane system</location>
        <topology evidence="1">Multi-pass membrane protein</topology>
    </subcellularLocation>
</comment>
<feature type="transmembrane region" description="Helical" evidence="14">
    <location>
        <begin position="1039"/>
        <end position="1060"/>
    </location>
</feature>
<dbReference type="WBParaSite" id="GPLIN_000816200">
    <property type="protein sequence ID" value="GPLIN_000816200"/>
    <property type="gene ID" value="GPLIN_000816200"/>
</dbReference>
<comment type="similarity">
    <text evidence="12">Belongs to the G-protein coupled receptor 1 family.</text>
</comment>
<dbReference type="CDD" id="cd18595">
    <property type="entry name" value="ABC_6TM_MRP1_2_3_6_D1_like"/>
    <property type="match status" value="1"/>
</dbReference>
<dbReference type="Pfam" id="PF00001">
    <property type="entry name" value="7tm_1"/>
    <property type="match status" value="1"/>
</dbReference>
<feature type="transmembrane region" description="Helical" evidence="14">
    <location>
        <begin position="1723"/>
        <end position="1744"/>
    </location>
</feature>
<dbReference type="EC" id="7.6.2.3" evidence="10"/>
<evidence type="ECO:0000256" key="7">
    <source>
        <dbReference type="ARBA" id="ARBA00022840"/>
    </source>
</evidence>
<accession>A0A183C5L7</accession>
<evidence type="ECO:0000256" key="2">
    <source>
        <dbReference type="ARBA" id="ARBA00009726"/>
    </source>
</evidence>
<keyword evidence="9 14" id="KW-0472">Membrane</keyword>
<evidence type="ECO:0000256" key="6">
    <source>
        <dbReference type="ARBA" id="ARBA00022741"/>
    </source>
</evidence>
<evidence type="ECO:0000313" key="19">
    <source>
        <dbReference type="WBParaSite" id="GPLIN_000816200"/>
    </source>
</evidence>
<evidence type="ECO:0000256" key="4">
    <source>
        <dbReference type="ARBA" id="ARBA00022692"/>
    </source>
</evidence>